<organism evidence="3 4">
    <name type="scientific">Ligilactobacillus equi DPC 6820</name>
    <dbReference type="NCBI Taxonomy" id="1392007"/>
    <lineage>
        <taxon>Bacteria</taxon>
        <taxon>Bacillati</taxon>
        <taxon>Bacillota</taxon>
        <taxon>Bacilli</taxon>
        <taxon>Lactobacillales</taxon>
        <taxon>Lactobacillaceae</taxon>
        <taxon>Ligilactobacillus</taxon>
    </lineage>
</organism>
<dbReference type="GO" id="GO:0008081">
    <property type="term" value="F:phosphoric diester hydrolase activity"/>
    <property type="evidence" value="ECO:0007669"/>
    <property type="project" value="InterPro"/>
</dbReference>
<dbReference type="AlphaFoldDB" id="V7HVA8"/>
<dbReference type="PATRIC" id="fig|1392007.3.peg.2016"/>
<feature type="domain" description="GP-PDE" evidence="2">
    <location>
        <begin position="235"/>
        <end position="463"/>
    </location>
</feature>
<proteinExistence type="predicted"/>
<feature type="transmembrane region" description="Helical" evidence="1">
    <location>
        <begin position="56"/>
        <end position="74"/>
    </location>
</feature>
<keyword evidence="1" id="KW-0812">Transmembrane</keyword>
<comment type="caution">
    <text evidence="3">The sequence shown here is derived from an EMBL/GenBank/DDBJ whole genome shotgun (WGS) entry which is preliminary data.</text>
</comment>
<evidence type="ECO:0000256" key="1">
    <source>
        <dbReference type="SAM" id="Phobius"/>
    </source>
</evidence>
<dbReference type="PROSITE" id="PS51704">
    <property type="entry name" value="GP_PDE"/>
    <property type="match status" value="1"/>
</dbReference>
<dbReference type="PANTHER" id="PTHR46211">
    <property type="entry name" value="GLYCEROPHOSPHORYL DIESTER PHOSPHODIESTERASE"/>
    <property type="match status" value="1"/>
</dbReference>
<sequence>MLLLLELGIFLACLYGQCIYLIVGVAAIKMGITSLWVVLGSTWIKLKQLGWTPVPFFMVGLAVLGPGITVVYHTPLLGKLNWSMLLHYLMVEKSSMVLILGILYLFLLYILLSKVSRRSDWRQIIKLNLVGIFGVGICDAGILGLQFFIDHQGGQWSGVSIWLNLTLIQFSNQLILGTMMVLNISQLLPVSKSLQTTSIQSRYQGLVVAVLLILAGGAIGWESWLNVPDSGQRGAEIISHRGVSQQNGVQNSLPALIRTSQIKPDYVETDLHETRDGQFVVLHDENLQGLAGIKRAPYQLTLKQLEKLHVREKGQTASLISADQYLTMAQKKKQRLLLEIKTTPHDSRKMLTHFCQHYQALILRNNWMVHSLDYRVIKDLKSEAPQIKVAYLLPYNVIYPIGLTDAYGVQYATLTREFVAWAHWQDKQVYAWTVSDPASVKKLLAFGVDGLVTDDVQRVRQAQKDYRRQNSSVRYLANYLGWPIW</sequence>
<reference evidence="3 4" key="1">
    <citation type="journal article" date="2014" name="Genome Announc.">
        <title>The Genome of the Predominant Equine Lactobacillus Species, Lactobacillus equi, Is Reflective of Its Lifestyle Adaptations to an Herbivorous Host.</title>
        <authorList>
            <person name="O'Donnell M.M."/>
            <person name="Harris H.M."/>
            <person name="O'Toole P.W."/>
            <person name="Ross R.P."/>
        </authorList>
    </citation>
    <scope>NUCLEOTIDE SEQUENCE [LARGE SCALE GENOMIC DNA]</scope>
    <source>
        <strain evidence="3 4">DPC 6820</strain>
    </source>
</reference>
<evidence type="ECO:0000313" key="4">
    <source>
        <dbReference type="Proteomes" id="UP000018559"/>
    </source>
</evidence>
<feature type="transmembrane region" description="Helical" evidence="1">
    <location>
        <begin position="124"/>
        <end position="149"/>
    </location>
</feature>
<dbReference type="Gene3D" id="3.20.20.190">
    <property type="entry name" value="Phosphatidylinositol (PI) phosphodiesterase"/>
    <property type="match status" value="1"/>
</dbReference>
<accession>V7HVA8</accession>
<dbReference type="InterPro" id="IPR030395">
    <property type="entry name" value="GP_PDE_dom"/>
</dbReference>
<dbReference type="Proteomes" id="UP000018559">
    <property type="component" value="Unassembled WGS sequence"/>
</dbReference>
<dbReference type="Pfam" id="PF03009">
    <property type="entry name" value="GDPD"/>
    <property type="match status" value="1"/>
</dbReference>
<feature type="transmembrane region" description="Helical" evidence="1">
    <location>
        <begin position="26"/>
        <end position="44"/>
    </location>
</feature>
<feature type="transmembrane region" description="Helical" evidence="1">
    <location>
        <begin position="94"/>
        <end position="112"/>
    </location>
</feature>
<dbReference type="CDD" id="cd08579">
    <property type="entry name" value="GDPD_memb_like"/>
    <property type="match status" value="1"/>
</dbReference>
<evidence type="ECO:0000259" key="2">
    <source>
        <dbReference type="PROSITE" id="PS51704"/>
    </source>
</evidence>
<name>V7HVA8_9LACO</name>
<feature type="transmembrane region" description="Helical" evidence="1">
    <location>
        <begin position="203"/>
        <end position="221"/>
    </location>
</feature>
<protein>
    <submittedName>
        <fullName evidence="3">Glycerophosphodiester phosphodiesterase</fullName>
    </submittedName>
</protein>
<dbReference type="InterPro" id="IPR017946">
    <property type="entry name" value="PLC-like_Pdiesterase_TIM-brl"/>
</dbReference>
<evidence type="ECO:0000313" key="3">
    <source>
        <dbReference type="EMBL" id="ETA73158.1"/>
    </source>
</evidence>
<dbReference type="GO" id="GO:0006629">
    <property type="term" value="P:lipid metabolic process"/>
    <property type="evidence" value="ECO:0007669"/>
    <property type="project" value="InterPro"/>
</dbReference>
<dbReference type="EMBL" id="AWWH01000201">
    <property type="protein sequence ID" value="ETA73158.1"/>
    <property type="molecule type" value="Genomic_DNA"/>
</dbReference>
<keyword evidence="4" id="KW-1185">Reference proteome</keyword>
<gene>
    <name evidence="3" type="ORF">LEQ_2163</name>
</gene>
<keyword evidence="1" id="KW-0472">Membrane</keyword>
<dbReference type="SUPFAM" id="SSF51695">
    <property type="entry name" value="PLC-like phosphodiesterases"/>
    <property type="match status" value="1"/>
</dbReference>
<dbReference type="PANTHER" id="PTHR46211:SF8">
    <property type="entry name" value="PHOSPHODIESTERASE"/>
    <property type="match status" value="1"/>
</dbReference>
<feature type="transmembrane region" description="Helical" evidence="1">
    <location>
        <begin position="161"/>
        <end position="182"/>
    </location>
</feature>
<keyword evidence="1" id="KW-1133">Transmembrane helix</keyword>